<comment type="caution">
    <text evidence="3">The sequence shown here is derived from an EMBL/GenBank/DDBJ whole genome shotgun (WGS) entry which is preliminary data.</text>
</comment>
<dbReference type="EMBL" id="BJTG01000001">
    <property type="protein sequence ID" value="GEJ55852.1"/>
    <property type="molecule type" value="Genomic_DNA"/>
</dbReference>
<feature type="compositionally biased region" description="Basic and acidic residues" evidence="1">
    <location>
        <begin position="22"/>
        <end position="38"/>
    </location>
</feature>
<keyword evidence="4" id="KW-1185">Reference proteome</keyword>
<sequence length="125" mass="14692">MNRTALTLAAAVALAAVAGPARADHDDGWRDHDRRDRAWPAPAPAYVPPAPAPARPWRVARFEGGRFRELREAQARLDHARDRFYATWRGDDWQRDRFEAWYGARCAELDRRWADLERWRDRGRW</sequence>
<evidence type="ECO:0000256" key="2">
    <source>
        <dbReference type="SAM" id="SignalP"/>
    </source>
</evidence>
<gene>
    <name evidence="3" type="ORF">AMYX_05930</name>
</gene>
<dbReference type="Proteomes" id="UP000503640">
    <property type="component" value="Unassembled WGS sequence"/>
</dbReference>
<name>A0A7I9VHH3_9BACT</name>
<reference evidence="4" key="1">
    <citation type="journal article" date="2020" name="Appl. Environ. Microbiol.">
        <title>Diazotrophic Anaeromyxobacter Isolates from Soils.</title>
        <authorList>
            <person name="Masuda Y."/>
            <person name="Yamanaka H."/>
            <person name="Xu Z.X."/>
            <person name="Shiratori Y."/>
            <person name="Aono T."/>
            <person name="Amachi S."/>
            <person name="Senoo K."/>
            <person name="Itoh H."/>
        </authorList>
    </citation>
    <scope>NUCLEOTIDE SEQUENCE [LARGE SCALE GENOMIC DNA]</scope>
    <source>
        <strain evidence="4">R267</strain>
    </source>
</reference>
<feature type="chain" id="PRO_5029655798" evidence="2">
    <location>
        <begin position="24"/>
        <end position="125"/>
    </location>
</feature>
<organism evidence="3 4">
    <name type="scientific">Anaeromyxobacter diazotrophicus</name>
    <dbReference type="NCBI Taxonomy" id="2590199"/>
    <lineage>
        <taxon>Bacteria</taxon>
        <taxon>Pseudomonadati</taxon>
        <taxon>Myxococcota</taxon>
        <taxon>Myxococcia</taxon>
        <taxon>Myxococcales</taxon>
        <taxon>Cystobacterineae</taxon>
        <taxon>Anaeromyxobacteraceae</taxon>
        <taxon>Anaeromyxobacter</taxon>
    </lineage>
</organism>
<feature type="region of interest" description="Disordered" evidence="1">
    <location>
        <begin position="22"/>
        <end position="50"/>
    </location>
</feature>
<protein>
    <submittedName>
        <fullName evidence="3">Uncharacterized protein</fullName>
    </submittedName>
</protein>
<evidence type="ECO:0000256" key="1">
    <source>
        <dbReference type="SAM" id="MobiDB-lite"/>
    </source>
</evidence>
<feature type="compositionally biased region" description="Pro residues" evidence="1">
    <location>
        <begin position="41"/>
        <end position="50"/>
    </location>
</feature>
<accession>A0A7I9VHH3</accession>
<feature type="signal peptide" evidence="2">
    <location>
        <begin position="1"/>
        <end position="23"/>
    </location>
</feature>
<evidence type="ECO:0000313" key="4">
    <source>
        <dbReference type="Proteomes" id="UP000503640"/>
    </source>
</evidence>
<evidence type="ECO:0000313" key="3">
    <source>
        <dbReference type="EMBL" id="GEJ55852.1"/>
    </source>
</evidence>
<dbReference type="AlphaFoldDB" id="A0A7I9VHH3"/>
<keyword evidence="2" id="KW-0732">Signal</keyword>
<dbReference type="RefSeq" id="WP_176062727.1">
    <property type="nucleotide sequence ID" value="NZ_BJTG01000001.1"/>
</dbReference>
<proteinExistence type="predicted"/>